<evidence type="ECO:0000313" key="6">
    <source>
        <dbReference type="Proteomes" id="UP001283109"/>
    </source>
</evidence>
<proteinExistence type="predicted"/>
<dbReference type="RefSeq" id="WP_318352990.1">
    <property type="nucleotide sequence ID" value="NZ_JAWQEV010000002.1"/>
</dbReference>
<dbReference type="InterPro" id="IPR036388">
    <property type="entry name" value="WH-like_DNA-bd_sf"/>
</dbReference>
<keyword evidence="3" id="KW-0804">Transcription</keyword>
<dbReference type="PRINTS" id="PR00038">
    <property type="entry name" value="HTHLUXR"/>
</dbReference>
<dbReference type="PROSITE" id="PS00622">
    <property type="entry name" value="HTH_LUXR_1"/>
    <property type="match status" value="1"/>
</dbReference>
<reference evidence="5 6" key="1">
    <citation type="submission" date="2023-11" db="EMBL/GenBank/DDBJ databases">
        <title>Draft genome sequence of Microbacterium arthrosphaerae JCM 30492.</title>
        <authorList>
            <person name="Zhang G."/>
            <person name="Ding Y."/>
        </authorList>
    </citation>
    <scope>NUCLEOTIDE SEQUENCE [LARGE SCALE GENOMIC DNA]</scope>
    <source>
        <strain evidence="5 6">JCM 30492</strain>
    </source>
</reference>
<evidence type="ECO:0000256" key="1">
    <source>
        <dbReference type="ARBA" id="ARBA00023015"/>
    </source>
</evidence>
<dbReference type="InterPro" id="IPR016032">
    <property type="entry name" value="Sig_transdc_resp-reg_C-effctor"/>
</dbReference>
<feature type="domain" description="HTH luxR-type" evidence="4">
    <location>
        <begin position="200"/>
        <end position="262"/>
    </location>
</feature>
<dbReference type="CDD" id="cd06170">
    <property type="entry name" value="LuxR_C_like"/>
    <property type="match status" value="1"/>
</dbReference>
<comment type="caution">
    <text evidence="5">The sequence shown here is derived from an EMBL/GenBank/DDBJ whole genome shotgun (WGS) entry which is preliminary data.</text>
</comment>
<sequence length="265" mass="29072">MDDRATLRCAIDAAHAIAHDEFDEKVFAEQLSILFDADGGVGVTTMRRTAAEPRIGVVVGGGPACTDATARYAAPFAAGHPGIIAHQRVGTSRAVRISDEVDLRWFWTTETWWAMHSPWSGRYSLGATLYTGRDAVVFFGLNRAGRDFSDDEVLALSRLQQPVSAAFRYSRAMQHALDQLAALTDTGTSAHGDRGETTRVREEPTRREAEVLTLMAAGWTNAQIASRLFITERTVRKHLSSVYEKAGLPGRAAAASWWERHRDAG</sequence>
<keyword evidence="2" id="KW-0238">DNA-binding</keyword>
<keyword evidence="1" id="KW-0805">Transcription regulation</keyword>
<dbReference type="Pfam" id="PF00196">
    <property type="entry name" value="GerE"/>
    <property type="match status" value="1"/>
</dbReference>
<dbReference type="Proteomes" id="UP001283109">
    <property type="component" value="Unassembled WGS sequence"/>
</dbReference>
<dbReference type="PROSITE" id="PS50043">
    <property type="entry name" value="HTH_LUXR_2"/>
    <property type="match status" value="1"/>
</dbReference>
<name>A0ABU4GZF3_9MICO</name>
<dbReference type="Gene3D" id="1.10.10.10">
    <property type="entry name" value="Winged helix-like DNA-binding domain superfamily/Winged helix DNA-binding domain"/>
    <property type="match status" value="1"/>
</dbReference>
<dbReference type="PANTHER" id="PTHR44688">
    <property type="entry name" value="DNA-BINDING TRANSCRIPTIONAL ACTIVATOR DEVR_DOSR"/>
    <property type="match status" value="1"/>
</dbReference>
<dbReference type="SMART" id="SM00421">
    <property type="entry name" value="HTH_LUXR"/>
    <property type="match status" value="1"/>
</dbReference>
<evidence type="ECO:0000256" key="2">
    <source>
        <dbReference type="ARBA" id="ARBA00023125"/>
    </source>
</evidence>
<organism evidence="5 6">
    <name type="scientific">Microbacterium arthrosphaerae</name>
    <dbReference type="NCBI Taxonomy" id="792652"/>
    <lineage>
        <taxon>Bacteria</taxon>
        <taxon>Bacillati</taxon>
        <taxon>Actinomycetota</taxon>
        <taxon>Actinomycetes</taxon>
        <taxon>Micrococcales</taxon>
        <taxon>Microbacteriaceae</taxon>
        <taxon>Microbacterium</taxon>
    </lineage>
</organism>
<dbReference type="InterPro" id="IPR000792">
    <property type="entry name" value="Tscrpt_reg_LuxR_C"/>
</dbReference>
<evidence type="ECO:0000256" key="3">
    <source>
        <dbReference type="ARBA" id="ARBA00023163"/>
    </source>
</evidence>
<dbReference type="SUPFAM" id="SSF46894">
    <property type="entry name" value="C-terminal effector domain of the bipartite response regulators"/>
    <property type="match status" value="1"/>
</dbReference>
<dbReference type="PANTHER" id="PTHR44688:SF16">
    <property type="entry name" value="DNA-BINDING TRANSCRIPTIONAL ACTIVATOR DEVR_DOSR"/>
    <property type="match status" value="1"/>
</dbReference>
<protein>
    <submittedName>
        <fullName evidence="5">LuxR C-terminal-related transcriptional regulator</fullName>
    </submittedName>
</protein>
<gene>
    <name evidence="5" type="ORF">R8Z58_06630</name>
</gene>
<accession>A0ABU4GZF3</accession>
<evidence type="ECO:0000313" key="5">
    <source>
        <dbReference type="EMBL" id="MDW4572455.1"/>
    </source>
</evidence>
<keyword evidence="6" id="KW-1185">Reference proteome</keyword>
<evidence type="ECO:0000259" key="4">
    <source>
        <dbReference type="PROSITE" id="PS50043"/>
    </source>
</evidence>
<dbReference type="EMBL" id="JAWQEV010000002">
    <property type="protein sequence ID" value="MDW4572455.1"/>
    <property type="molecule type" value="Genomic_DNA"/>
</dbReference>